<feature type="transmembrane region" description="Helical" evidence="9">
    <location>
        <begin position="257"/>
        <end position="273"/>
    </location>
</feature>
<keyword evidence="3" id="KW-1003">Cell membrane</keyword>
<accession>A0AAW1RU70</accession>
<keyword evidence="5 9" id="KW-1133">Transmembrane helix</keyword>
<dbReference type="EMBL" id="JALJOS010000007">
    <property type="protein sequence ID" value="KAK9836901.1"/>
    <property type="molecule type" value="Genomic_DNA"/>
</dbReference>
<evidence type="ECO:0000256" key="8">
    <source>
        <dbReference type="SAM" id="MobiDB-lite"/>
    </source>
</evidence>
<evidence type="ECO:0000256" key="9">
    <source>
        <dbReference type="SAM" id="Phobius"/>
    </source>
</evidence>
<evidence type="ECO:0000256" key="6">
    <source>
        <dbReference type="ARBA" id="ARBA00023065"/>
    </source>
</evidence>
<comment type="caution">
    <text evidence="10">The sequence shown here is derived from an EMBL/GenBank/DDBJ whole genome shotgun (WGS) entry which is preliminary data.</text>
</comment>
<dbReference type="PANTHER" id="PTHR33281">
    <property type="entry name" value="UPF0187 PROTEIN YNEE"/>
    <property type="match status" value="1"/>
</dbReference>
<keyword evidence="11" id="KW-1185">Reference proteome</keyword>
<proteinExistence type="predicted"/>
<dbReference type="PANTHER" id="PTHR33281:SF19">
    <property type="entry name" value="VOLTAGE-DEPENDENT ANION CHANNEL-FORMING PROTEIN YNEE"/>
    <property type="match status" value="1"/>
</dbReference>
<reference evidence="10 11" key="1">
    <citation type="journal article" date="2024" name="Nat. Commun.">
        <title>Phylogenomics reveals the evolutionary origins of lichenization in chlorophyte algae.</title>
        <authorList>
            <person name="Puginier C."/>
            <person name="Libourel C."/>
            <person name="Otte J."/>
            <person name="Skaloud P."/>
            <person name="Haon M."/>
            <person name="Grisel S."/>
            <person name="Petersen M."/>
            <person name="Berrin J.G."/>
            <person name="Delaux P.M."/>
            <person name="Dal Grande F."/>
            <person name="Keller J."/>
        </authorList>
    </citation>
    <scope>NUCLEOTIDE SEQUENCE [LARGE SCALE GENOMIC DNA]</scope>
    <source>
        <strain evidence="10 11">SAG 2145</strain>
    </source>
</reference>
<dbReference type="GO" id="GO:0005254">
    <property type="term" value="F:chloride channel activity"/>
    <property type="evidence" value="ECO:0007669"/>
    <property type="project" value="InterPro"/>
</dbReference>
<gene>
    <name evidence="10" type="ORF">WJX74_010844</name>
</gene>
<feature type="transmembrane region" description="Helical" evidence="9">
    <location>
        <begin position="47"/>
        <end position="74"/>
    </location>
</feature>
<keyword evidence="6" id="KW-0406">Ion transport</keyword>
<evidence type="ECO:0000256" key="1">
    <source>
        <dbReference type="ARBA" id="ARBA00004651"/>
    </source>
</evidence>
<dbReference type="InterPro" id="IPR044669">
    <property type="entry name" value="YneE/VCCN1/2-like"/>
</dbReference>
<evidence type="ECO:0000256" key="3">
    <source>
        <dbReference type="ARBA" id="ARBA00022475"/>
    </source>
</evidence>
<feature type="transmembrane region" description="Helical" evidence="9">
    <location>
        <begin position="94"/>
        <end position="114"/>
    </location>
</feature>
<dbReference type="Pfam" id="PF25539">
    <property type="entry name" value="Bestrophin_2"/>
    <property type="match status" value="1"/>
</dbReference>
<sequence>MQTRLTGNDEDEARDDFKEESRKYRRTVFTFSRWASHRSTSRYYRHILGLFTSRIVFGLASPLLVITVISFMVASYESLREAGILPGSLPGVTFSVTGELFNLSSFALSLLLVFRTNASYDRWLEARLIWGGIINRSRDLVRQGLTWFKPEEAELLELLRRWTVAFSRSAMCHLREDADLETHLQNVLKPEELELLLRAEHRPNCVLHMLGEIVRQAKLPDSEIHRMDETVTFFSDSVGGCERLLTTPIPLSYTRHTSRFLVLWLSFLPFTLWEGCRWAIVPGCAILAFLLLGIEEIGVSIEEPMSILPLENFCARAEENISELIFQSTDVKAMAANWSPGRASDSQDPNSDSNGNGRSSPSYLANNQKSKEVITSIGKRNSIRGWPPSGPLSQ</sequence>
<evidence type="ECO:0000256" key="7">
    <source>
        <dbReference type="ARBA" id="ARBA00023136"/>
    </source>
</evidence>
<feature type="compositionally biased region" description="Polar residues" evidence="8">
    <location>
        <begin position="344"/>
        <end position="368"/>
    </location>
</feature>
<evidence type="ECO:0000313" key="11">
    <source>
        <dbReference type="Proteomes" id="UP001438707"/>
    </source>
</evidence>
<feature type="region of interest" description="Disordered" evidence="8">
    <location>
        <begin position="339"/>
        <end position="369"/>
    </location>
</feature>
<dbReference type="AlphaFoldDB" id="A0AAW1RU70"/>
<protein>
    <submittedName>
        <fullName evidence="10">Uncharacterized protein</fullName>
    </submittedName>
</protein>
<evidence type="ECO:0000256" key="5">
    <source>
        <dbReference type="ARBA" id="ARBA00022989"/>
    </source>
</evidence>
<comment type="subcellular location">
    <subcellularLocation>
        <location evidence="1">Cell membrane</location>
        <topology evidence="1">Multi-pass membrane protein</topology>
    </subcellularLocation>
</comment>
<keyword evidence="4 9" id="KW-0812">Transmembrane</keyword>
<organism evidence="10 11">
    <name type="scientific">Apatococcus lobatus</name>
    <dbReference type="NCBI Taxonomy" id="904363"/>
    <lineage>
        <taxon>Eukaryota</taxon>
        <taxon>Viridiplantae</taxon>
        <taxon>Chlorophyta</taxon>
        <taxon>core chlorophytes</taxon>
        <taxon>Trebouxiophyceae</taxon>
        <taxon>Chlorellales</taxon>
        <taxon>Chlorellaceae</taxon>
        <taxon>Apatococcus</taxon>
    </lineage>
</organism>
<name>A0AAW1RU70_9CHLO</name>
<evidence type="ECO:0000313" key="10">
    <source>
        <dbReference type="EMBL" id="KAK9836901.1"/>
    </source>
</evidence>
<dbReference type="GO" id="GO:0005886">
    <property type="term" value="C:plasma membrane"/>
    <property type="evidence" value="ECO:0007669"/>
    <property type="project" value="UniProtKB-SubCell"/>
</dbReference>
<keyword evidence="2" id="KW-0813">Transport</keyword>
<keyword evidence="7 9" id="KW-0472">Membrane</keyword>
<dbReference type="Proteomes" id="UP001438707">
    <property type="component" value="Unassembled WGS sequence"/>
</dbReference>
<evidence type="ECO:0000256" key="2">
    <source>
        <dbReference type="ARBA" id="ARBA00022448"/>
    </source>
</evidence>
<evidence type="ECO:0000256" key="4">
    <source>
        <dbReference type="ARBA" id="ARBA00022692"/>
    </source>
</evidence>